<dbReference type="KEGG" id="tho:SP60_06225"/>
<reference evidence="5 6" key="1">
    <citation type="journal article" date="2015" name="Genome Announc.">
        <title>Genome Sequence of 'Candidatus Thioglobus autotrophica' Strain EF1, a Chemoautotroph from the SUP05 Clade of Marine Gammaproteobacteria.</title>
        <authorList>
            <person name="Shah V."/>
            <person name="Morris R.M."/>
        </authorList>
    </citation>
    <scope>NUCLEOTIDE SEQUENCE [LARGE SCALE GENOMIC DNA]</scope>
    <source>
        <strain evidence="5 6">EF1</strain>
    </source>
</reference>
<dbReference type="EC" id="4.2.1.96" evidence="3"/>
<protein>
    <recommendedName>
        <fullName evidence="3">4a-hydroxytetrahydrobiopterin dehydratase</fullName>
        <ecNumber evidence="3">4.2.1.96</ecNumber>
    </recommendedName>
</protein>
<dbReference type="Pfam" id="PF01329">
    <property type="entry name" value="Pterin_4a"/>
    <property type="match status" value="1"/>
</dbReference>
<dbReference type="Proteomes" id="UP000058020">
    <property type="component" value="Chromosome"/>
</dbReference>
<organism evidence="5 6">
    <name type="scientific">Candidatus Thioglobus autotrophicus</name>
    <dbReference type="NCBI Taxonomy" id="1705394"/>
    <lineage>
        <taxon>Bacteria</taxon>
        <taxon>Pseudomonadati</taxon>
        <taxon>Pseudomonadota</taxon>
        <taxon>Gammaproteobacteria</taxon>
        <taxon>Candidatus Pseudothioglobaceae</taxon>
        <taxon>Candidatus Thioglobus</taxon>
    </lineage>
</organism>
<sequence length="93" mass="11002">MTDLQALQQLPDWSIVNQKLHRQFVFQDFVQAFDFMTQAAIMVEKMDHHPEWSNSYNTVDVELITHSQKCISQLDIELAVYMNDIFKHSLTKE</sequence>
<dbReference type="PANTHER" id="PTHR12599:SF0">
    <property type="entry name" value="PTERIN-4-ALPHA-CARBINOLAMINE DEHYDRATASE"/>
    <property type="match status" value="1"/>
</dbReference>
<evidence type="ECO:0000256" key="4">
    <source>
        <dbReference type="ARBA" id="ARBA00023239"/>
    </source>
</evidence>
<dbReference type="AlphaFoldDB" id="A0A0M4NHP7"/>
<accession>A0A0M4NHP7</accession>
<dbReference type="PANTHER" id="PTHR12599">
    <property type="entry name" value="PTERIN-4-ALPHA-CARBINOLAMINE DEHYDRATASE"/>
    <property type="match status" value="1"/>
</dbReference>
<proteinExistence type="inferred from homology"/>
<comment type="catalytic activity">
    <reaction evidence="1">
        <text>(4aS,6R)-4a-hydroxy-L-erythro-5,6,7,8-tetrahydrobiopterin = (6R)-L-erythro-6,7-dihydrobiopterin + H2O</text>
        <dbReference type="Rhea" id="RHEA:11920"/>
        <dbReference type="ChEBI" id="CHEBI:15377"/>
        <dbReference type="ChEBI" id="CHEBI:15642"/>
        <dbReference type="ChEBI" id="CHEBI:43120"/>
        <dbReference type="EC" id="4.2.1.96"/>
    </reaction>
</comment>
<dbReference type="GO" id="GO:0006729">
    <property type="term" value="P:tetrahydrobiopterin biosynthetic process"/>
    <property type="evidence" value="ECO:0007669"/>
    <property type="project" value="InterPro"/>
</dbReference>
<keyword evidence="4" id="KW-0456">Lyase</keyword>
<dbReference type="InterPro" id="IPR001533">
    <property type="entry name" value="Pterin_deHydtase"/>
</dbReference>
<dbReference type="NCBIfam" id="NF002018">
    <property type="entry name" value="PRK00823.1-3"/>
    <property type="match status" value="1"/>
</dbReference>
<dbReference type="OrthoDB" id="5294615at2"/>
<evidence type="ECO:0000256" key="2">
    <source>
        <dbReference type="ARBA" id="ARBA00006472"/>
    </source>
</evidence>
<dbReference type="Gene3D" id="3.30.1360.20">
    <property type="entry name" value="Transcriptional coactivator/pterin dehydratase"/>
    <property type="match status" value="1"/>
</dbReference>
<dbReference type="STRING" id="1705394.SP60_06225"/>
<evidence type="ECO:0000313" key="5">
    <source>
        <dbReference type="EMBL" id="ALE52833.1"/>
    </source>
</evidence>
<dbReference type="SUPFAM" id="SSF55248">
    <property type="entry name" value="PCD-like"/>
    <property type="match status" value="1"/>
</dbReference>
<dbReference type="InterPro" id="IPR036428">
    <property type="entry name" value="PCD_sf"/>
</dbReference>
<evidence type="ECO:0000256" key="3">
    <source>
        <dbReference type="ARBA" id="ARBA00013252"/>
    </source>
</evidence>
<gene>
    <name evidence="5" type="ORF">SP60_06225</name>
</gene>
<keyword evidence="6" id="KW-1185">Reference proteome</keyword>
<dbReference type="RefSeq" id="WP_053951803.1">
    <property type="nucleotide sequence ID" value="NZ_CP010552.1"/>
</dbReference>
<comment type="similarity">
    <text evidence="2">Belongs to the pterin-4-alpha-carbinolamine dehydratase family.</text>
</comment>
<evidence type="ECO:0000313" key="6">
    <source>
        <dbReference type="Proteomes" id="UP000058020"/>
    </source>
</evidence>
<evidence type="ECO:0000256" key="1">
    <source>
        <dbReference type="ARBA" id="ARBA00001554"/>
    </source>
</evidence>
<name>A0A0M4NHP7_9GAMM</name>
<dbReference type="GO" id="GO:0008124">
    <property type="term" value="F:4-alpha-hydroxytetrahydrobiopterin dehydratase activity"/>
    <property type="evidence" value="ECO:0007669"/>
    <property type="project" value="UniProtKB-EC"/>
</dbReference>
<dbReference type="EMBL" id="CP010552">
    <property type="protein sequence ID" value="ALE52833.1"/>
    <property type="molecule type" value="Genomic_DNA"/>
</dbReference>